<dbReference type="Proteomes" id="UP000029736">
    <property type="component" value="Unassembled WGS sequence"/>
</dbReference>
<evidence type="ECO:0000313" key="2">
    <source>
        <dbReference type="Proteomes" id="UP000029736"/>
    </source>
</evidence>
<sequence>MILGWSCEKEALLDISVNSAIENRSIGGVLSGSGETVLGNVLNNPYALDNINQAYQMLRGSAGNLLPTHYYLKWVPQTGEHTEALEAFEEAYGYEFETQPIHFEVVYEGTENYVDPAIGENGFSPEYGAITAAHFNASAMPAVPFELLEVMHIPQYETRLTFTAFVISGNEAYYEATEGLCHPDCPTWPDCLEDSSLTCEVVPGTALGTIALAGSGSAGTIASTAPRANFPNYILDDRMGLYGEHEVINAIIPEPIECPPGCIAKLRLNPSAGPFHLEWYCDCDGDPTEGDDDEEEDPEPPAGQVEQCGCFVYENKKKPGGRIILTDTQTGDEGVRRVKVKTTRHHWGFIWRNTDTDDEGCWKINKAYNVRRMKTKVVFKDRASDRAVIRSFRGARFWNAFLKPVKYTWKLRRNGKNWHALCLRLEDDPEDHSSKQEEAYVAALTNNGMHEYYDDFGIDLPSPGKLRILIHNLDDRLNAAPMFRTIDNEQFGLGDIAGYLLAYQTPFTGLLYTYWELSKPDIFISFGDPDPSDDKRQTVYHEMVHASQYAQVGRDWWIDYVTYIMTRVGSGEPLPYGDGTDPGAGRAELAEGMAESVELYLADLKYGLLHSDGLVNANRYANQAEELEFWLEENNIGFIPEGLFYDLFDENGVNPPIPIAPAAEPMLLGSPNALVDNVSSFTFLDQLSALNPITEDVNGFRTNLWQQSGPQGNTLAGFNQIFQDYGY</sequence>
<gene>
    <name evidence="1" type="ORF">IX84_15715</name>
</gene>
<dbReference type="EMBL" id="JPOS01000038">
    <property type="protein sequence ID" value="KGE87110.1"/>
    <property type="molecule type" value="Genomic_DNA"/>
</dbReference>
<protein>
    <submittedName>
        <fullName evidence="1">Uncharacterized protein</fullName>
    </submittedName>
</protein>
<accession>A0A098S4N5</accession>
<dbReference type="STRING" id="1524460.IX84_15715"/>
<proteinExistence type="predicted"/>
<comment type="caution">
    <text evidence="1">The sequence shown here is derived from an EMBL/GenBank/DDBJ whole genome shotgun (WGS) entry which is preliminary data.</text>
</comment>
<name>A0A098S4N5_9BACT</name>
<reference evidence="1 2" key="1">
    <citation type="journal article" date="2014" name="Int. J. Syst. Evol. Microbiol.">
        <title>Phaeodactylibacter xiamenensis gen. nov., sp. nov., a member of the family Saprospiraceae isolated from the marine alga Phaeodactylum tricornutum.</title>
        <authorList>
            <person name="Chen Z.Jr."/>
            <person name="Lei X."/>
            <person name="Lai Q."/>
            <person name="Li Y."/>
            <person name="Zhang B."/>
            <person name="Zhang J."/>
            <person name="Zhang H."/>
            <person name="Yang L."/>
            <person name="Zheng W."/>
            <person name="Tian Y."/>
            <person name="Yu Z."/>
            <person name="Xu H.Jr."/>
            <person name="Zheng T."/>
        </authorList>
    </citation>
    <scope>NUCLEOTIDE SEQUENCE [LARGE SCALE GENOMIC DNA]</scope>
    <source>
        <strain evidence="1 2">KD52</strain>
    </source>
</reference>
<keyword evidence="2" id="KW-1185">Reference proteome</keyword>
<organism evidence="1 2">
    <name type="scientific">Phaeodactylibacter xiamenensis</name>
    <dbReference type="NCBI Taxonomy" id="1524460"/>
    <lineage>
        <taxon>Bacteria</taxon>
        <taxon>Pseudomonadati</taxon>
        <taxon>Bacteroidota</taxon>
        <taxon>Saprospiria</taxon>
        <taxon>Saprospirales</taxon>
        <taxon>Haliscomenobacteraceae</taxon>
        <taxon>Phaeodactylibacter</taxon>
    </lineage>
</organism>
<dbReference type="AlphaFoldDB" id="A0A098S4N5"/>
<evidence type="ECO:0000313" key="1">
    <source>
        <dbReference type="EMBL" id="KGE87110.1"/>
    </source>
</evidence>